<evidence type="ECO:0000313" key="1">
    <source>
        <dbReference type="WBParaSite" id="HPLM_0000206901-mRNA-1"/>
    </source>
</evidence>
<organism evidence="1">
    <name type="scientific">Haemonchus placei</name>
    <name type="common">Barber's pole worm</name>
    <dbReference type="NCBI Taxonomy" id="6290"/>
    <lineage>
        <taxon>Eukaryota</taxon>
        <taxon>Metazoa</taxon>
        <taxon>Ecdysozoa</taxon>
        <taxon>Nematoda</taxon>
        <taxon>Chromadorea</taxon>
        <taxon>Rhabditida</taxon>
        <taxon>Rhabditina</taxon>
        <taxon>Rhabditomorpha</taxon>
        <taxon>Strongyloidea</taxon>
        <taxon>Trichostrongylidae</taxon>
        <taxon>Haemonchus</taxon>
    </lineage>
</organism>
<reference evidence="1" key="1">
    <citation type="submission" date="2017-02" db="UniProtKB">
        <authorList>
            <consortium name="WormBaseParasite"/>
        </authorList>
    </citation>
    <scope>IDENTIFICATION</scope>
</reference>
<sequence length="41" mass="4527">LMMIERFSSMGLVNRNSHTQSSSMLLVSTAFINSQSSLAHL</sequence>
<name>A0A0N4VXP9_HAEPC</name>
<proteinExistence type="predicted"/>
<dbReference type="WBParaSite" id="HPLM_0000206901-mRNA-1">
    <property type="protein sequence ID" value="HPLM_0000206901-mRNA-1"/>
    <property type="gene ID" value="HPLM_0000206901"/>
</dbReference>
<accession>A0A0N4VXP9</accession>
<dbReference type="AlphaFoldDB" id="A0A0N4VXP9"/>
<protein>
    <submittedName>
        <fullName evidence="1">Ovule protein</fullName>
    </submittedName>
</protein>